<keyword evidence="3" id="KW-0732">Signal</keyword>
<dbReference type="FunFam" id="2.60.40.10:FF:000804">
    <property type="entry name" value="V-set and transmembrane domain containing 2B"/>
    <property type="match status" value="1"/>
</dbReference>
<dbReference type="Pfam" id="PF07686">
    <property type="entry name" value="V-set"/>
    <property type="match status" value="1"/>
</dbReference>
<sequence>RTQRGAAPGPEPGEGGRGSAETARGGRAARGLEPGPSGRPRGVRRGGAERGGEGRGARSGRGGEGAGAGRAGWCRVEAAGAQPLTAPSLLPPPPCSLLPPPPPRPASPGSGPPRRSAVPARGVGRQVCAPRLSAQSPCGRGGGGTGGRAGGGGAAAAPGGAWVPGRPGLRAALPAQPEPRPAPRAPRTAGPARRPRAPAPRAPSPRAPSLRASGERRARGADWRPGGAGRGGGGGGGRGHGRLRGALAGASGSPARAPGRWNSGAGPAPSDTCRRRCCCCTRCCSARPTVSCGPRLRRPAGSPGVAGGGARAPRGVPAPPLRRPPASPQLCRRPGRPGEGAGGEHAGPAAPSPGPPPRARSRLSSPPAATFTEVPQDVTVREGDDIEMPCAFRASGATSYSLEIQWWYLKEPPRELLHELALSVPGARSKVTNKDATKISTVRVQGNDISHRLRLSAVRRQDEGVYECRVSDYSDDDTQEHKAQALLRVLSRFAPPNMQAAEAVSHMQSSGPRRHGPASAANANTVGATGAAGRATSDPGRGDKSPPPGSPPAAARSPGVPEAAAASAAHAATTTVAAAASSASPLRGQVALLCHRRGSGHWLDSGVGDTNRTNPARKPRPEPVSRAAGRAVRRPVSAPPAGGGICAGVLIWKVDRNLGGGVGIPGLGGARSGGVCVCVRYGPGGHGAPLWPGASRRGGEWSAEGARGALPAEANEGSREKDV</sequence>
<evidence type="ECO:0000256" key="4">
    <source>
        <dbReference type="ARBA" id="ARBA00022989"/>
    </source>
</evidence>
<dbReference type="InterPro" id="IPR051102">
    <property type="entry name" value="IgSF_V-set/TM_domain"/>
</dbReference>
<name>A0A8I3ME03_CANLF</name>
<feature type="region of interest" description="Disordered" evidence="9">
    <location>
        <begin position="500"/>
        <end position="567"/>
    </location>
</feature>
<feature type="region of interest" description="Disordered" evidence="9">
    <location>
        <begin position="599"/>
        <end position="638"/>
    </location>
</feature>
<dbReference type="OrthoDB" id="9942060at2759"/>
<dbReference type="FunCoup" id="A0A8I3ME03">
    <property type="interactions" value="50"/>
</dbReference>
<dbReference type="InterPro" id="IPR013783">
    <property type="entry name" value="Ig-like_fold"/>
</dbReference>
<gene>
    <name evidence="11" type="primary">VSTM2B</name>
</gene>
<dbReference type="InterPro" id="IPR013106">
    <property type="entry name" value="Ig_V-set"/>
</dbReference>
<dbReference type="GeneTree" id="ENSGT00940000161356"/>
<feature type="region of interest" description="Disordered" evidence="9">
    <location>
        <begin position="291"/>
        <end position="372"/>
    </location>
</feature>
<evidence type="ECO:0000313" key="12">
    <source>
        <dbReference type="Proteomes" id="UP000805418"/>
    </source>
</evidence>
<dbReference type="Proteomes" id="UP000805418">
    <property type="component" value="Chromosome 1"/>
</dbReference>
<keyword evidence="7" id="KW-0393">Immunoglobulin domain</keyword>
<dbReference type="GO" id="GO:0016020">
    <property type="term" value="C:membrane"/>
    <property type="evidence" value="ECO:0000318"/>
    <property type="project" value="GO_Central"/>
</dbReference>
<dbReference type="PROSITE" id="PS50835">
    <property type="entry name" value="IG_LIKE"/>
    <property type="match status" value="1"/>
</dbReference>
<feature type="compositionally biased region" description="Basic and acidic residues" evidence="9">
    <location>
        <begin position="46"/>
        <end position="56"/>
    </location>
</feature>
<dbReference type="Ensembl" id="ENSCAFT00845002183.1">
    <property type="protein sequence ID" value="ENSCAFP00845001722.1"/>
    <property type="gene ID" value="ENSCAFG00845001253.1"/>
</dbReference>
<feature type="domain" description="Ig-like" evidence="10">
    <location>
        <begin position="367"/>
        <end position="484"/>
    </location>
</feature>
<feature type="compositionally biased region" description="Low complexity" evidence="9">
    <location>
        <begin position="518"/>
        <end position="539"/>
    </location>
</feature>
<evidence type="ECO:0000256" key="8">
    <source>
        <dbReference type="ARBA" id="ARBA00068295"/>
    </source>
</evidence>
<dbReference type="InterPro" id="IPR036179">
    <property type="entry name" value="Ig-like_dom_sf"/>
</dbReference>
<keyword evidence="2" id="KW-0812">Transmembrane</keyword>
<feature type="compositionally biased region" description="Pro residues" evidence="9">
    <location>
        <begin position="316"/>
        <end position="327"/>
    </location>
</feature>
<feature type="compositionally biased region" description="Low complexity" evidence="9">
    <location>
        <begin position="19"/>
        <end position="40"/>
    </location>
</feature>
<feature type="compositionally biased region" description="Gly residues" evidence="9">
    <location>
        <begin position="226"/>
        <end position="238"/>
    </location>
</feature>
<evidence type="ECO:0000256" key="9">
    <source>
        <dbReference type="SAM" id="MobiDB-lite"/>
    </source>
</evidence>
<keyword evidence="12" id="KW-1185">Reference proteome</keyword>
<evidence type="ECO:0000256" key="3">
    <source>
        <dbReference type="ARBA" id="ARBA00022729"/>
    </source>
</evidence>
<dbReference type="SMART" id="SM00409">
    <property type="entry name" value="IG"/>
    <property type="match status" value="1"/>
</dbReference>
<proteinExistence type="predicted"/>
<dbReference type="PANTHER" id="PTHR12207">
    <property type="entry name" value="V-SET AND TRANSMEMBRANE DOMAIN-CONTAINING PROTEIN"/>
    <property type="match status" value="1"/>
</dbReference>
<feature type="compositionally biased region" description="Pro residues" evidence="9">
    <location>
        <begin position="89"/>
        <end position="106"/>
    </location>
</feature>
<dbReference type="AlphaFoldDB" id="A0A8I3ME03"/>
<feature type="compositionally biased region" description="Basic and acidic residues" evidence="9">
    <location>
        <begin position="213"/>
        <end position="222"/>
    </location>
</feature>
<protein>
    <recommendedName>
        <fullName evidence="8">V-set and transmembrane domain-containing protein 2B</fullName>
    </recommendedName>
</protein>
<reference evidence="11" key="2">
    <citation type="submission" date="2025-08" db="UniProtKB">
        <authorList>
            <consortium name="Ensembl"/>
        </authorList>
    </citation>
    <scope>IDENTIFICATION</scope>
    <source>
        <strain evidence="11">Boxer</strain>
    </source>
</reference>
<evidence type="ECO:0000256" key="5">
    <source>
        <dbReference type="ARBA" id="ARBA00023136"/>
    </source>
</evidence>
<evidence type="ECO:0000313" key="11">
    <source>
        <dbReference type="Ensembl" id="ENSCAFP00845001722.1"/>
    </source>
</evidence>
<reference evidence="11" key="3">
    <citation type="submission" date="2025-09" db="UniProtKB">
        <authorList>
            <consortium name="Ensembl"/>
        </authorList>
    </citation>
    <scope>IDENTIFICATION</scope>
    <source>
        <strain evidence="11">Boxer</strain>
    </source>
</reference>
<feature type="compositionally biased region" description="Low complexity" evidence="9">
    <location>
        <begin position="107"/>
        <end position="119"/>
    </location>
</feature>
<feature type="compositionally biased region" description="Low complexity" evidence="9">
    <location>
        <begin position="244"/>
        <end position="260"/>
    </location>
</feature>
<feature type="compositionally biased region" description="Low complexity" evidence="9">
    <location>
        <begin position="155"/>
        <end position="175"/>
    </location>
</feature>
<feature type="region of interest" description="Disordered" evidence="9">
    <location>
        <begin position="1"/>
        <end position="69"/>
    </location>
</feature>
<dbReference type="InterPro" id="IPR003599">
    <property type="entry name" value="Ig_sub"/>
</dbReference>
<feature type="compositionally biased region" description="Gly residues" evidence="9">
    <location>
        <begin position="57"/>
        <end position="69"/>
    </location>
</feature>
<feature type="compositionally biased region" description="Low complexity" evidence="9">
    <location>
        <begin position="552"/>
        <end position="567"/>
    </location>
</feature>
<feature type="compositionally biased region" description="Pro residues" evidence="9">
    <location>
        <begin position="197"/>
        <end position="206"/>
    </location>
</feature>
<keyword evidence="4" id="KW-1133">Transmembrane helix</keyword>
<organism evidence="11 12">
    <name type="scientific">Canis lupus familiaris</name>
    <name type="common">Dog</name>
    <name type="synonym">Canis familiaris</name>
    <dbReference type="NCBI Taxonomy" id="9615"/>
    <lineage>
        <taxon>Eukaryota</taxon>
        <taxon>Metazoa</taxon>
        <taxon>Chordata</taxon>
        <taxon>Craniata</taxon>
        <taxon>Vertebrata</taxon>
        <taxon>Euteleostomi</taxon>
        <taxon>Mammalia</taxon>
        <taxon>Eutheria</taxon>
        <taxon>Laurasiatheria</taxon>
        <taxon>Carnivora</taxon>
        <taxon>Caniformia</taxon>
        <taxon>Canidae</taxon>
        <taxon>Canis</taxon>
    </lineage>
</organism>
<feature type="region of interest" description="Disordered" evidence="9">
    <location>
        <begin position="84"/>
        <end position="273"/>
    </location>
</feature>
<evidence type="ECO:0000256" key="7">
    <source>
        <dbReference type="ARBA" id="ARBA00023319"/>
    </source>
</evidence>
<keyword evidence="6" id="KW-1015">Disulfide bond</keyword>
<accession>A0A8I3ME03</accession>
<comment type="subcellular location">
    <subcellularLocation>
        <location evidence="1">Membrane</location>
        <topology evidence="1">Single-pass type I membrane protein</topology>
    </subcellularLocation>
</comment>
<dbReference type="InterPro" id="IPR007110">
    <property type="entry name" value="Ig-like_dom"/>
</dbReference>
<evidence type="ECO:0000256" key="1">
    <source>
        <dbReference type="ARBA" id="ARBA00004479"/>
    </source>
</evidence>
<evidence type="ECO:0000256" key="6">
    <source>
        <dbReference type="ARBA" id="ARBA00023157"/>
    </source>
</evidence>
<reference evidence="11" key="1">
    <citation type="submission" date="2020-03" db="EMBL/GenBank/DDBJ databases">
        <title>Long-read based genome assembly of a Labrador retriever dog.</title>
        <authorList>
            <person name="Eory L."/>
            <person name="Zhang W."/>
            <person name="Schoenebeck J."/>
        </authorList>
    </citation>
    <scope>NUCLEOTIDE SEQUENCE [LARGE SCALE GENOMIC DNA]</scope>
    <source>
        <strain evidence="11">Labrador retriever</strain>
    </source>
</reference>
<evidence type="ECO:0000256" key="2">
    <source>
        <dbReference type="ARBA" id="ARBA00022692"/>
    </source>
</evidence>
<dbReference type="SUPFAM" id="SSF48726">
    <property type="entry name" value="Immunoglobulin"/>
    <property type="match status" value="1"/>
</dbReference>
<feature type="region of interest" description="Disordered" evidence="9">
    <location>
        <begin position="692"/>
        <end position="723"/>
    </location>
</feature>
<evidence type="ECO:0000259" key="10">
    <source>
        <dbReference type="PROSITE" id="PS50835"/>
    </source>
</evidence>
<dbReference type="Gene3D" id="2.60.40.10">
    <property type="entry name" value="Immunoglobulins"/>
    <property type="match status" value="1"/>
</dbReference>
<dbReference type="PANTHER" id="PTHR12207:SF27">
    <property type="entry name" value="V-SET AND TRANSMEMBRANE DOMAIN-CONTAINING PROTEIN 2B"/>
    <property type="match status" value="1"/>
</dbReference>
<feature type="compositionally biased region" description="Gly residues" evidence="9">
    <location>
        <begin position="139"/>
        <end position="154"/>
    </location>
</feature>
<keyword evidence="5" id="KW-0472">Membrane</keyword>